<evidence type="ECO:0000313" key="9">
    <source>
        <dbReference type="Proteomes" id="UP000290189"/>
    </source>
</evidence>
<dbReference type="Pfam" id="PF04193">
    <property type="entry name" value="PQ-loop"/>
    <property type="match status" value="2"/>
</dbReference>
<dbReference type="EMBL" id="OVEO01000014">
    <property type="protein sequence ID" value="SPR00583.1"/>
    <property type="molecule type" value="Genomic_DNA"/>
</dbReference>
<keyword evidence="7" id="KW-0496">Mitochondrion</keyword>
<dbReference type="AlphaFoldDB" id="A0A0G4IUM0"/>
<geneLocation type="mitochondrion" evidence="7"/>
<dbReference type="PANTHER" id="PTHR16201:SF37">
    <property type="entry name" value="PQ-LOOP REPEAT-CONTAINING PROTEIN"/>
    <property type="match status" value="1"/>
</dbReference>
<evidence type="ECO:0000256" key="5">
    <source>
        <dbReference type="SAM" id="Phobius"/>
    </source>
</evidence>
<evidence type="ECO:0000256" key="4">
    <source>
        <dbReference type="ARBA" id="ARBA00023136"/>
    </source>
</evidence>
<dbReference type="Gene3D" id="1.20.1280.290">
    <property type="match status" value="2"/>
</dbReference>
<evidence type="ECO:0008006" key="10">
    <source>
        <dbReference type="Google" id="ProtNLM"/>
    </source>
</evidence>
<keyword evidence="3 5" id="KW-1133">Transmembrane helix</keyword>
<feature type="transmembrane region" description="Helical" evidence="5">
    <location>
        <begin position="171"/>
        <end position="193"/>
    </location>
</feature>
<evidence type="ECO:0000256" key="1">
    <source>
        <dbReference type="ARBA" id="ARBA00004141"/>
    </source>
</evidence>
<protein>
    <recommendedName>
        <fullName evidence="10">PQ loop repeat-domain-containing protein</fullName>
    </recommendedName>
</protein>
<comment type="subcellular location">
    <subcellularLocation>
        <location evidence="1">Membrane</location>
        <topology evidence="1">Multi-pass membrane protein</topology>
    </subcellularLocation>
</comment>
<dbReference type="OrthoDB" id="407617at2759"/>
<dbReference type="GO" id="GO:0016020">
    <property type="term" value="C:membrane"/>
    <property type="evidence" value="ECO:0007669"/>
    <property type="project" value="UniProtKB-SubCell"/>
</dbReference>
<evidence type="ECO:0000313" key="8">
    <source>
        <dbReference type="Proteomes" id="UP000039324"/>
    </source>
</evidence>
<reference evidence="6 8" key="1">
    <citation type="submission" date="2015-02" db="EMBL/GenBank/DDBJ databases">
        <authorList>
            <person name="Chooi Y.-H."/>
        </authorList>
    </citation>
    <scope>NUCLEOTIDE SEQUENCE [LARGE SCALE GENOMIC DNA]</scope>
    <source>
        <strain evidence="6">E3</strain>
    </source>
</reference>
<organism evidence="6 8">
    <name type="scientific">Plasmodiophora brassicae</name>
    <name type="common">Clubroot disease agent</name>
    <dbReference type="NCBI Taxonomy" id="37360"/>
    <lineage>
        <taxon>Eukaryota</taxon>
        <taxon>Sar</taxon>
        <taxon>Rhizaria</taxon>
        <taxon>Endomyxa</taxon>
        <taxon>Phytomyxea</taxon>
        <taxon>Plasmodiophorida</taxon>
        <taxon>Plasmodiophoridae</taxon>
        <taxon>Plasmodiophora</taxon>
    </lineage>
</organism>
<dbReference type="OMA" id="YYEKKWS"/>
<evidence type="ECO:0000256" key="3">
    <source>
        <dbReference type="ARBA" id="ARBA00022989"/>
    </source>
</evidence>
<keyword evidence="8" id="KW-1185">Reference proteome</keyword>
<feature type="transmembrane region" description="Helical" evidence="5">
    <location>
        <begin position="12"/>
        <end position="29"/>
    </location>
</feature>
<accession>A0A0G4IUM0</accession>
<evidence type="ECO:0000256" key="2">
    <source>
        <dbReference type="ARBA" id="ARBA00022692"/>
    </source>
</evidence>
<proteinExistence type="predicted"/>
<feature type="transmembrane region" description="Helical" evidence="5">
    <location>
        <begin position="76"/>
        <end position="94"/>
    </location>
</feature>
<evidence type="ECO:0000313" key="6">
    <source>
        <dbReference type="EMBL" id="CEO98791.1"/>
    </source>
</evidence>
<feature type="transmembrane region" description="Helical" evidence="5">
    <location>
        <begin position="143"/>
        <end position="159"/>
    </location>
</feature>
<name>A0A0G4IUM0_PLABS</name>
<dbReference type="InterPro" id="IPR006603">
    <property type="entry name" value="PQ-loop_rpt"/>
</dbReference>
<dbReference type="Proteomes" id="UP000039324">
    <property type="component" value="Unassembled WGS sequence"/>
</dbReference>
<dbReference type="InterPro" id="IPR051415">
    <property type="entry name" value="LAAT-1"/>
</dbReference>
<feature type="transmembrane region" description="Helical" evidence="5">
    <location>
        <begin position="205"/>
        <end position="225"/>
    </location>
</feature>
<reference evidence="7 9" key="2">
    <citation type="submission" date="2018-03" db="EMBL/GenBank/DDBJ databases">
        <authorList>
            <person name="Fogelqvist J."/>
        </authorList>
    </citation>
    <scope>NUCLEOTIDE SEQUENCE [LARGE SCALE GENOMIC DNA]</scope>
</reference>
<feature type="transmembrane region" description="Helical" evidence="5">
    <location>
        <begin position="106"/>
        <end position="131"/>
    </location>
</feature>
<keyword evidence="4 5" id="KW-0472">Membrane</keyword>
<sequence length="242" mass="26625">MSCDLPPSFPVLETVVGLVGTVFWSFQLVPQALETYRNKTAQGVSQGMLTLWYMSGLVYFVFAILIGLAWPLKTQPVLFSVFSLVCILQALYYGRTDALPADKRRARLSALVGVAAVLASAAVVTLATYFIDAARRSGVTWPVNVPGYTSTALIFIGFVPQYWEIYQTRRVIGLSITFLAFDILGGVLSTISLCFRCPPFEALAASTYLMVVVCDLLLVILYYVLERFWKSTAVSNDPMPSG</sequence>
<feature type="transmembrane region" description="Helical" evidence="5">
    <location>
        <begin position="50"/>
        <end position="70"/>
    </location>
</feature>
<dbReference type="PANTHER" id="PTHR16201">
    <property type="entry name" value="SEVEN TRANSMEMBRANE PROTEIN 1-RELATED"/>
    <property type="match status" value="1"/>
</dbReference>
<dbReference type="STRING" id="37360.A0A0G4IUM0"/>
<gene>
    <name evidence="6" type="ORF">PBRA_006905</name>
    <name evidence="7" type="ORF">PLBR_LOCUS7798</name>
</gene>
<keyword evidence="2 5" id="KW-0812">Transmembrane</keyword>
<evidence type="ECO:0000313" key="7">
    <source>
        <dbReference type="EMBL" id="SPR00583.1"/>
    </source>
</evidence>
<dbReference type="EMBL" id="CDSF01000087">
    <property type="protein sequence ID" value="CEO98791.1"/>
    <property type="molecule type" value="Genomic_DNA"/>
</dbReference>
<dbReference type="SMART" id="SM00679">
    <property type="entry name" value="CTNS"/>
    <property type="match status" value="2"/>
</dbReference>
<dbReference type="Proteomes" id="UP000290189">
    <property type="component" value="Unassembled WGS sequence"/>
</dbReference>